<proteinExistence type="inferred from homology"/>
<sequence length="272" mass="31026">MDKQAMANILIPTDFSDNAWNAVEYAIEFFKKSACNFYVLHVCRGPNAKATLEDQKVCKEKLQSLLQKINQDLSYNTKHKFFSIIDEGYLVSSVRKQIDQNHIDFIVMGTRGSSGTVKTPIGSNASNVITKVRCATIVVPENAKYSKLTEIAFPTDFLSVYSVKMLESITNIVESNNASARVLHIKNDTSVLNEDQKRNKELLDAYLGSNEHSFHFLSNAQLENQVQDFVEKRKIDLITMLAKNLNYFEKLLFHPKNSQIKYYTDIPFLVLH</sequence>
<dbReference type="PANTHER" id="PTHR46268:SF6">
    <property type="entry name" value="UNIVERSAL STRESS PROTEIN UP12"/>
    <property type="match status" value="1"/>
</dbReference>
<dbReference type="Proteomes" id="UP001529085">
    <property type="component" value="Unassembled WGS sequence"/>
</dbReference>
<evidence type="ECO:0000313" key="3">
    <source>
        <dbReference type="EMBL" id="MDG4716659.1"/>
    </source>
</evidence>
<dbReference type="Gene3D" id="3.40.50.12370">
    <property type="match status" value="1"/>
</dbReference>
<dbReference type="RefSeq" id="WP_278006100.1">
    <property type="nucleotide sequence ID" value="NZ_JARSBN010000006.1"/>
</dbReference>
<accession>A0ABT6G3N4</accession>
<keyword evidence="4" id="KW-1185">Reference proteome</keyword>
<evidence type="ECO:0000259" key="2">
    <source>
        <dbReference type="Pfam" id="PF00582"/>
    </source>
</evidence>
<dbReference type="SUPFAM" id="SSF52402">
    <property type="entry name" value="Adenine nucleotide alpha hydrolases-like"/>
    <property type="match status" value="2"/>
</dbReference>
<dbReference type="CDD" id="cd00293">
    <property type="entry name" value="USP-like"/>
    <property type="match status" value="1"/>
</dbReference>
<dbReference type="EMBL" id="JARSBN010000006">
    <property type="protein sequence ID" value="MDG4716659.1"/>
    <property type="molecule type" value="Genomic_DNA"/>
</dbReference>
<dbReference type="PRINTS" id="PR01438">
    <property type="entry name" value="UNVRSLSTRESS"/>
</dbReference>
<name>A0ABT6G3N4_9FLAO</name>
<organism evidence="3 4">
    <name type="scientific">Winogradskyella marincola</name>
    <dbReference type="NCBI Taxonomy" id="3037795"/>
    <lineage>
        <taxon>Bacteria</taxon>
        <taxon>Pseudomonadati</taxon>
        <taxon>Bacteroidota</taxon>
        <taxon>Flavobacteriia</taxon>
        <taxon>Flavobacteriales</taxon>
        <taxon>Flavobacteriaceae</taxon>
        <taxon>Winogradskyella</taxon>
    </lineage>
</organism>
<evidence type="ECO:0000313" key="4">
    <source>
        <dbReference type="Proteomes" id="UP001529085"/>
    </source>
</evidence>
<dbReference type="InterPro" id="IPR006016">
    <property type="entry name" value="UspA"/>
</dbReference>
<comment type="caution">
    <text evidence="3">The sequence shown here is derived from an EMBL/GenBank/DDBJ whole genome shotgun (WGS) entry which is preliminary data.</text>
</comment>
<dbReference type="InterPro" id="IPR006015">
    <property type="entry name" value="Universal_stress_UspA"/>
</dbReference>
<comment type="similarity">
    <text evidence="1">Belongs to the universal stress protein A family.</text>
</comment>
<dbReference type="Pfam" id="PF00582">
    <property type="entry name" value="Usp"/>
    <property type="match status" value="1"/>
</dbReference>
<gene>
    <name evidence="3" type="ORF">P7122_12300</name>
</gene>
<protein>
    <submittedName>
        <fullName evidence="3">Universal stress protein</fullName>
    </submittedName>
</protein>
<feature type="domain" description="UspA" evidence="2">
    <location>
        <begin position="8"/>
        <end position="140"/>
    </location>
</feature>
<evidence type="ECO:0000256" key="1">
    <source>
        <dbReference type="ARBA" id="ARBA00008791"/>
    </source>
</evidence>
<dbReference type="PANTHER" id="PTHR46268">
    <property type="entry name" value="STRESS RESPONSE PROTEIN NHAX"/>
    <property type="match status" value="1"/>
</dbReference>
<reference evidence="3 4" key="1">
    <citation type="submission" date="2023-03" db="EMBL/GenBank/DDBJ databases">
        <title>Strain YYF002 represents a novel species in the genus Winogradskyella isolated from seawater.</title>
        <authorList>
            <person name="Fu Z.-Y."/>
        </authorList>
    </citation>
    <scope>NUCLEOTIDE SEQUENCE [LARGE SCALE GENOMIC DNA]</scope>
    <source>
        <strain evidence="3 4">YYF002</strain>
    </source>
</reference>